<keyword evidence="11" id="KW-1185">Reference proteome</keyword>
<dbReference type="InterPro" id="IPR011009">
    <property type="entry name" value="Kinase-like_dom_sf"/>
</dbReference>
<dbReference type="GO" id="GO:0005524">
    <property type="term" value="F:ATP binding"/>
    <property type="evidence" value="ECO:0007669"/>
    <property type="project" value="UniProtKB-UniRule"/>
</dbReference>
<organism evidence="10 11">
    <name type="scientific">Pyxidicoccus fallax</name>
    <dbReference type="NCBI Taxonomy" id="394095"/>
    <lineage>
        <taxon>Bacteria</taxon>
        <taxon>Pseudomonadati</taxon>
        <taxon>Myxococcota</taxon>
        <taxon>Myxococcia</taxon>
        <taxon>Myxococcales</taxon>
        <taxon>Cystobacterineae</taxon>
        <taxon>Myxococcaceae</taxon>
        <taxon>Pyxidicoccus</taxon>
    </lineage>
</organism>
<evidence type="ECO:0000256" key="4">
    <source>
        <dbReference type="ARBA" id="ARBA00022741"/>
    </source>
</evidence>
<accession>A0A848LYS2</accession>
<dbReference type="PROSITE" id="PS00107">
    <property type="entry name" value="PROTEIN_KINASE_ATP"/>
    <property type="match status" value="1"/>
</dbReference>
<sequence>MRGAAGHHEDPLLSMQVGEFVIQERIGAGGMGVVYRASHPLIGKQVAIKVLRPELVSEQQVERLLIEARAVNAIQHPGIIDIFGFGKLPDGRPYITMELLQGATLGDLIRQQKRLDVGTTVWILDQMLAALGAAHRAGVVHRDLKPGNVFLAGVAEGTHSIKLVDFGIAKILESHDGPTTVDGAILGTPEYMSPEQIRGKPAGPAADLYAVGIIAFQMLTGARPFNGEPLQILFAHVEQPPPRPSSRALEIPPELDTLILHLLAKDPARRPESAEAVRHALKRIPVSQAALTQPMERGPETTLTLPSSSESTTRTTRSLEVSVSRSPQASSHWRRRAIGAALLVVSSGGALALWLTKAPSPTPEPISAVLVANAPTPEKTNAEKPSPAVRGGRPAVTQESSIQNTPPMPQAPVLKSQGQGQAPDSSGQHPSASVQAQATQGGSKPPGSAPLSSTAVVPTKHVSDAPAQSQERRVAQRLHQSPGKASRVPDAPKKASTPVATSLDKALQQRVLRDIADAEQWLRAKVGDIANGSPVLQDLLDLRSRAQTAGSNQELNRLGESAKHGVQHARRRSGGHRDDAGGRGIPFLPSA</sequence>
<evidence type="ECO:0000256" key="8">
    <source>
        <dbReference type="SAM" id="MobiDB-lite"/>
    </source>
</evidence>
<dbReference type="FunFam" id="1.10.510.10:FF:000021">
    <property type="entry name" value="Serine/threonine protein kinase"/>
    <property type="match status" value="1"/>
</dbReference>
<dbReference type="InterPro" id="IPR000719">
    <property type="entry name" value="Prot_kinase_dom"/>
</dbReference>
<dbReference type="Pfam" id="PF00069">
    <property type="entry name" value="Pkinase"/>
    <property type="match status" value="1"/>
</dbReference>
<feature type="domain" description="Protein kinase" evidence="9">
    <location>
        <begin position="20"/>
        <end position="282"/>
    </location>
</feature>
<feature type="compositionally biased region" description="Polar residues" evidence="8">
    <location>
        <begin position="416"/>
        <end position="442"/>
    </location>
</feature>
<evidence type="ECO:0000256" key="6">
    <source>
        <dbReference type="ARBA" id="ARBA00022840"/>
    </source>
</evidence>
<dbReference type="AlphaFoldDB" id="A0A848LYS2"/>
<proteinExistence type="predicted"/>
<keyword evidence="2" id="KW-0723">Serine/threonine-protein kinase</keyword>
<dbReference type="EC" id="2.7.11.1" evidence="1"/>
<name>A0A848LYS2_9BACT</name>
<evidence type="ECO:0000256" key="7">
    <source>
        <dbReference type="PROSITE-ProRule" id="PRU10141"/>
    </source>
</evidence>
<evidence type="ECO:0000313" key="11">
    <source>
        <dbReference type="Proteomes" id="UP000518300"/>
    </source>
</evidence>
<dbReference type="Proteomes" id="UP000518300">
    <property type="component" value="Unassembled WGS sequence"/>
</dbReference>
<keyword evidence="4 7" id="KW-0547">Nucleotide-binding</keyword>
<feature type="region of interest" description="Disordered" evidence="8">
    <location>
        <begin position="377"/>
        <end position="502"/>
    </location>
</feature>
<comment type="caution">
    <text evidence="10">The sequence shown here is derived from an EMBL/GenBank/DDBJ whole genome shotgun (WGS) entry which is preliminary data.</text>
</comment>
<dbReference type="InterPro" id="IPR017441">
    <property type="entry name" value="Protein_kinase_ATP_BS"/>
</dbReference>
<dbReference type="EMBL" id="JABBJJ010000457">
    <property type="protein sequence ID" value="NMO22682.1"/>
    <property type="molecule type" value="Genomic_DNA"/>
</dbReference>
<dbReference type="PROSITE" id="PS50011">
    <property type="entry name" value="PROTEIN_KINASE_DOM"/>
    <property type="match status" value="1"/>
</dbReference>
<protein>
    <recommendedName>
        <fullName evidence="1">non-specific serine/threonine protein kinase</fullName>
        <ecNumber evidence="1">2.7.11.1</ecNumber>
    </recommendedName>
</protein>
<dbReference type="Gene3D" id="3.30.200.20">
    <property type="entry name" value="Phosphorylase Kinase, domain 1"/>
    <property type="match status" value="1"/>
</dbReference>
<feature type="compositionally biased region" description="Basic residues" evidence="8">
    <location>
        <begin position="565"/>
        <end position="574"/>
    </location>
</feature>
<dbReference type="SMART" id="SM00220">
    <property type="entry name" value="S_TKc"/>
    <property type="match status" value="1"/>
</dbReference>
<keyword evidence="6 7" id="KW-0067">ATP-binding</keyword>
<feature type="compositionally biased region" description="Low complexity" evidence="8">
    <location>
        <begin position="300"/>
        <end position="326"/>
    </location>
</feature>
<dbReference type="InterPro" id="IPR008271">
    <property type="entry name" value="Ser/Thr_kinase_AS"/>
</dbReference>
<dbReference type="Gene3D" id="1.10.510.10">
    <property type="entry name" value="Transferase(Phosphotransferase) domain 1"/>
    <property type="match status" value="1"/>
</dbReference>
<reference evidence="10 11" key="1">
    <citation type="submission" date="2020-04" db="EMBL/GenBank/DDBJ databases">
        <title>Draft genome of Pyxidicoccus fallax type strain.</title>
        <authorList>
            <person name="Whitworth D.E."/>
        </authorList>
    </citation>
    <scope>NUCLEOTIDE SEQUENCE [LARGE SCALE GENOMIC DNA]</scope>
    <source>
        <strain evidence="10 11">DSM 14698</strain>
    </source>
</reference>
<dbReference type="RefSeq" id="WP_169351809.1">
    <property type="nucleotide sequence ID" value="NZ_JABBJJ010000457.1"/>
</dbReference>
<dbReference type="PROSITE" id="PS00108">
    <property type="entry name" value="PROTEIN_KINASE_ST"/>
    <property type="match status" value="1"/>
</dbReference>
<dbReference type="PANTHER" id="PTHR43289:SF30">
    <property type="entry name" value="NON-SPECIFIC SERINE_THREONINE PROTEIN KINASE"/>
    <property type="match status" value="1"/>
</dbReference>
<keyword evidence="3" id="KW-0808">Transferase</keyword>
<dbReference type="SUPFAM" id="SSF56112">
    <property type="entry name" value="Protein kinase-like (PK-like)"/>
    <property type="match status" value="1"/>
</dbReference>
<evidence type="ECO:0000259" key="9">
    <source>
        <dbReference type="PROSITE" id="PS50011"/>
    </source>
</evidence>
<dbReference type="PANTHER" id="PTHR43289">
    <property type="entry name" value="MITOGEN-ACTIVATED PROTEIN KINASE KINASE KINASE 20-RELATED"/>
    <property type="match status" value="1"/>
</dbReference>
<evidence type="ECO:0000313" key="10">
    <source>
        <dbReference type="EMBL" id="NMO22682.1"/>
    </source>
</evidence>
<gene>
    <name evidence="10" type="ORF">HG543_48675</name>
</gene>
<evidence type="ECO:0000256" key="3">
    <source>
        <dbReference type="ARBA" id="ARBA00022679"/>
    </source>
</evidence>
<keyword evidence="5 10" id="KW-0418">Kinase</keyword>
<feature type="region of interest" description="Disordered" evidence="8">
    <location>
        <begin position="292"/>
        <end position="332"/>
    </location>
</feature>
<feature type="binding site" evidence="7">
    <location>
        <position position="49"/>
    </location>
    <ligand>
        <name>ATP</name>
        <dbReference type="ChEBI" id="CHEBI:30616"/>
    </ligand>
</feature>
<feature type="region of interest" description="Disordered" evidence="8">
    <location>
        <begin position="548"/>
        <end position="591"/>
    </location>
</feature>
<evidence type="ECO:0000256" key="1">
    <source>
        <dbReference type="ARBA" id="ARBA00012513"/>
    </source>
</evidence>
<dbReference type="CDD" id="cd14014">
    <property type="entry name" value="STKc_PknB_like"/>
    <property type="match status" value="1"/>
</dbReference>
<evidence type="ECO:0000256" key="2">
    <source>
        <dbReference type="ARBA" id="ARBA00022527"/>
    </source>
</evidence>
<dbReference type="GO" id="GO:0004674">
    <property type="term" value="F:protein serine/threonine kinase activity"/>
    <property type="evidence" value="ECO:0007669"/>
    <property type="project" value="UniProtKB-KW"/>
</dbReference>
<evidence type="ECO:0000256" key="5">
    <source>
        <dbReference type="ARBA" id="ARBA00022777"/>
    </source>
</evidence>